<dbReference type="Proteomes" id="UP000051166">
    <property type="component" value="Unassembled WGS sequence"/>
</dbReference>
<comment type="caution">
    <text evidence="1">The sequence shown here is derived from an EMBL/GenBank/DDBJ whole genome shotgun (WGS) entry which is preliminary data.</text>
</comment>
<dbReference type="PATRIC" id="fig|1423801.4.peg.1027"/>
<dbReference type="AlphaFoldDB" id="A0A0R1V555"/>
<name>A0A0R1V555_9LACO</name>
<proteinExistence type="predicted"/>
<dbReference type="EMBL" id="AZFQ01000044">
    <property type="protein sequence ID" value="KRL98053.1"/>
    <property type="molecule type" value="Genomic_DNA"/>
</dbReference>
<gene>
    <name evidence="1" type="ORF">FD50_GL001012</name>
</gene>
<accession>A0A0R1V555</accession>
<dbReference type="STRING" id="1423801.FD50_GL001012"/>
<reference evidence="1 2" key="1">
    <citation type="journal article" date="2015" name="Genome Announc.">
        <title>Expanding the biotechnology potential of lactobacilli through comparative genomics of 213 strains and associated genera.</title>
        <authorList>
            <person name="Sun Z."/>
            <person name="Harris H.M."/>
            <person name="McCann A."/>
            <person name="Guo C."/>
            <person name="Argimon S."/>
            <person name="Zhang W."/>
            <person name="Yang X."/>
            <person name="Jeffery I.B."/>
            <person name="Cooney J.C."/>
            <person name="Kagawa T.F."/>
            <person name="Liu W."/>
            <person name="Song Y."/>
            <person name="Salvetti E."/>
            <person name="Wrobel A."/>
            <person name="Rasinkangas P."/>
            <person name="Parkhill J."/>
            <person name="Rea M.C."/>
            <person name="O'Sullivan O."/>
            <person name="Ritari J."/>
            <person name="Douillard F.P."/>
            <person name="Paul Ross R."/>
            <person name="Yang R."/>
            <person name="Briner A.E."/>
            <person name="Felis G.E."/>
            <person name="de Vos W.M."/>
            <person name="Barrangou R."/>
            <person name="Klaenhammer T.R."/>
            <person name="Caufield P.W."/>
            <person name="Cui Y."/>
            <person name="Zhang H."/>
            <person name="O'Toole P.W."/>
        </authorList>
    </citation>
    <scope>NUCLEOTIDE SEQUENCE [LARGE SCALE GENOMIC DNA]</scope>
    <source>
        <strain evidence="1 2">DSM 16230</strain>
    </source>
</reference>
<evidence type="ECO:0000313" key="2">
    <source>
        <dbReference type="Proteomes" id="UP000051166"/>
    </source>
</evidence>
<protein>
    <submittedName>
        <fullName evidence="1">Uncharacterized protein</fullName>
    </submittedName>
</protein>
<organism evidence="1 2">
    <name type="scientific">Liquorilactobacillus satsumensis DSM 16230 = JCM 12392</name>
    <dbReference type="NCBI Taxonomy" id="1423801"/>
    <lineage>
        <taxon>Bacteria</taxon>
        <taxon>Bacillati</taxon>
        <taxon>Bacillota</taxon>
        <taxon>Bacilli</taxon>
        <taxon>Lactobacillales</taxon>
        <taxon>Lactobacillaceae</taxon>
        <taxon>Liquorilactobacillus</taxon>
    </lineage>
</organism>
<evidence type="ECO:0000313" key="1">
    <source>
        <dbReference type="EMBL" id="KRL98053.1"/>
    </source>
</evidence>
<keyword evidence="2" id="KW-1185">Reference proteome</keyword>
<sequence length="244" mass="28237">MKVSEIKENRIYQAERLQYQQNYGPYRMGSFVNLDPQEMEREAFVMYPTKNTLGMFNLLREMDGIPPFEEAFQEDYARYASSNRYLRKFLQKIYKSNFSISAEGAEFLEAVGNEAEEHTIRCVEAVDAAYNLYYILIGGRAPLECKSDELGNARSFDYHADLFTYTADEQAVVFHEQAFIELIFGMVQDYFQRQATLENLVEHTALFGVDGPFLTDELHISEVSSSLRIAMIIKTNLEWTPLVN</sequence>